<keyword evidence="5" id="KW-1185">Reference proteome</keyword>
<feature type="transmembrane region" description="Helical" evidence="2">
    <location>
        <begin position="7"/>
        <end position="25"/>
    </location>
</feature>
<evidence type="ECO:0000256" key="2">
    <source>
        <dbReference type="SAM" id="Phobius"/>
    </source>
</evidence>
<gene>
    <name evidence="4" type="ORF">Rai3103_12230</name>
</gene>
<protein>
    <submittedName>
        <fullName evidence="4">Prepilin peptidase</fullName>
    </submittedName>
</protein>
<accession>A0A5Q2FD44</accession>
<dbReference type="InterPro" id="IPR000045">
    <property type="entry name" value="Prepilin_IV_endopep_pep"/>
</dbReference>
<organism evidence="4 5">
    <name type="scientific">Raineyella fluvialis</name>
    <dbReference type="NCBI Taxonomy" id="2662261"/>
    <lineage>
        <taxon>Bacteria</taxon>
        <taxon>Bacillati</taxon>
        <taxon>Actinomycetota</taxon>
        <taxon>Actinomycetes</taxon>
        <taxon>Propionibacteriales</taxon>
        <taxon>Propionibacteriaceae</taxon>
        <taxon>Raineyella</taxon>
    </lineage>
</organism>
<dbReference type="GO" id="GO:0004190">
    <property type="term" value="F:aspartic-type endopeptidase activity"/>
    <property type="evidence" value="ECO:0007669"/>
    <property type="project" value="InterPro"/>
</dbReference>
<dbReference type="InterPro" id="IPR050882">
    <property type="entry name" value="Prepilin_peptidase/N-MTase"/>
</dbReference>
<dbReference type="AlphaFoldDB" id="A0A5Q2FD44"/>
<sequence length="213" mass="22654">MMGPLPLLAYIGTASVASLAGWFLSGWGRRVCDSTSSWLVGWVVGLVASLLAGAAATRAGSWWEVPAFWTLGVVCALLVCCDLAVMRLPDPVMVWAYPAFLGLLVMAAAGAGQWVRLGWALLMGLALLIFYLINALVFPSGIYLGDVKFAGLLGTWLGWFGWLYVVWGTLLAAILGGVVGLAVIISRKGGRKTEYPYGPMMAAGAWIAALWLL</sequence>
<feature type="transmembrane region" description="Helical" evidence="2">
    <location>
        <begin position="92"/>
        <end position="112"/>
    </location>
</feature>
<proteinExistence type="inferred from homology"/>
<dbReference type="GO" id="GO:0005886">
    <property type="term" value="C:plasma membrane"/>
    <property type="evidence" value="ECO:0007669"/>
    <property type="project" value="TreeGrafter"/>
</dbReference>
<dbReference type="PANTHER" id="PTHR30487">
    <property type="entry name" value="TYPE 4 PREPILIN-LIKE PROTEINS LEADER PEPTIDE-PROCESSING ENZYME"/>
    <property type="match status" value="1"/>
</dbReference>
<feature type="transmembrane region" description="Helical" evidence="2">
    <location>
        <begin position="37"/>
        <end position="56"/>
    </location>
</feature>
<keyword evidence="2" id="KW-1133">Transmembrane helix</keyword>
<dbReference type="GO" id="GO:0006465">
    <property type="term" value="P:signal peptide processing"/>
    <property type="evidence" value="ECO:0007669"/>
    <property type="project" value="TreeGrafter"/>
</dbReference>
<evidence type="ECO:0000313" key="4">
    <source>
        <dbReference type="EMBL" id="QGF24301.1"/>
    </source>
</evidence>
<evidence type="ECO:0000313" key="5">
    <source>
        <dbReference type="Proteomes" id="UP000386847"/>
    </source>
</evidence>
<evidence type="ECO:0000259" key="3">
    <source>
        <dbReference type="Pfam" id="PF01478"/>
    </source>
</evidence>
<feature type="domain" description="Prepilin type IV endopeptidase peptidase" evidence="3">
    <location>
        <begin position="71"/>
        <end position="180"/>
    </location>
</feature>
<comment type="similarity">
    <text evidence="1">Belongs to the peptidase A24 family.</text>
</comment>
<dbReference type="Proteomes" id="UP000386847">
    <property type="component" value="Chromosome"/>
</dbReference>
<name>A0A5Q2FD44_9ACTN</name>
<feature type="transmembrane region" description="Helical" evidence="2">
    <location>
        <begin position="119"/>
        <end position="142"/>
    </location>
</feature>
<keyword evidence="2" id="KW-0472">Membrane</keyword>
<evidence type="ECO:0000256" key="1">
    <source>
        <dbReference type="ARBA" id="ARBA00005801"/>
    </source>
</evidence>
<reference evidence="4 5" key="1">
    <citation type="submission" date="2019-10" db="EMBL/GenBank/DDBJ databases">
        <title>Genomic analysis of Raineyella sp. CBA3103.</title>
        <authorList>
            <person name="Roh S.W."/>
        </authorList>
    </citation>
    <scope>NUCLEOTIDE SEQUENCE [LARGE SCALE GENOMIC DNA]</scope>
    <source>
        <strain evidence="4 5">CBA3103</strain>
    </source>
</reference>
<dbReference type="Pfam" id="PF01478">
    <property type="entry name" value="Peptidase_A24"/>
    <property type="match status" value="1"/>
</dbReference>
<dbReference type="EMBL" id="CP045725">
    <property type="protein sequence ID" value="QGF24301.1"/>
    <property type="molecule type" value="Genomic_DNA"/>
</dbReference>
<dbReference type="PANTHER" id="PTHR30487:SF0">
    <property type="entry name" value="PREPILIN LEADER PEPTIDASE_N-METHYLTRANSFERASE-RELATED"/>
    <property type="match status" value="1"/>
</dbReference>
<dbReference type="KEGG" id="rain:Rai3103_12230"/>
<feature type="transmembrane region" description="Helical" evidence="2">
    <location>
        <begin position="162"/>
        <end position="183"/>
    </location>
</feature>
<keyword evidence="2" id="KW-0812">Transmembrane</keyword>